<reference evidence="2" key="1">
    <citation type="submission" date="2014-09" db="EMBL/GenBank/DDBJ databases">
        <authorList>
            <person name="Magalhaes I.L.F."/>
            <person name="Oliveira U."/>
            <person name="Santos F.R."/>
            <person name="Vidigal T.H.D.A."/>
            <person name="Brescovit A.D."/>
            <person name="Santos A.J."/>
        </authorList>
    </citation>
    <scope>NUCLEOTIDE SEQUENCE</scope>
    <source>
        <tissue evidence="2">Shoot tissue taken approximately 20 cm above the soil surface</tissue>
    </source>
</reference>
<name>A0A0A9F7S9_ARUDO</name>
<proteinExistence type="predicted"/>
<dbReference type="AlphaFoldDB" id="A0A0A9F7S9"/>
<protein>
    <submittedName>
        <fullName evidence="2">Uncharacterized protein</fullName>
    </submittedName>
</protein>
<evidence type="ECO:0000256" key="1">
    <source>
        <dbReference type="SAM" id="Phobius"/>
    </source>
</evidence>
<keyword evidence="1" id="KW-0472">Membrane</keyword>
<accession>A0A0A9F7S9</accession>
<reference evidence="2" key="2">
    <citation type="journal article" date="2015" name="Data Brief">
        <title>Shoot transcriptome of the giant reed, Arundo donax.</title>
        <authorList>
            <person name="Barrero R.A."/>
            <person name="Guerrero F.D."/>
            <person name="Moolhuijzen P."/>
            <person name="Goolsby J.A."/>
            <person name="Tidwell J."/>
            <person name="Bellgard S.E."/>
            <person name="Bellgard M.I."/>
        </authorList>
    </citation>
    <scope>NUCLEOTIDE SEQUENCE</scope>
    <source>
        <tissue evidence="2">Shoot tissue taken approximately 20 cm above the soil surface</tissue>
    </source>
</reference>
<evidence type="ECO:0000313" key="2">
    <source>
        <dbReference type="EMBL" id="JAE07274.1"/>
    </source>
</evidence>
<keyword evidence="1" id="KW-1133">Transmembrane helix</keyword>
<feature type="transmembrane region" description="Helical" evidence="1">
    <location>
        <begin position="65"/>
        <end position="84"/>
    </location>
</feature>
<keyword evidence="1" id="KW-0812">Transmembrane</keyword>
<organism evidence="2">
    <name type="scientific">Arundo donax</name>
    <name type="common">Giant reed</name>
    <name type="synonym">Donax arundinaceus</name>
    <dbReference type="NCBI Taxonomy" id="35708"/>
    <lineage>
        <taxon>Eukaryota</taxon>
        <taxon>Viridiplantae</taxon>
        <taxon>Streptophyta</taxon>
        <taxon>Embryophyta</taxon>
        <taxon>Tracheophyta</taxon>
        <taxon>Spermatophyta</taxon>
        <taxon>Magnoliopsida</taxon>
        <taxon>Liliopsida</taxon>
        <taxon>Poales</taxon>
        <taxon>Poaceae</taxon>
        <taxon>PACMAD clade</taxon>
        <taxon>Arundinoideae</taxon>
        <taxon>Arundineae</taxon>
        <taxon>Arundo</taxon>
    </lineage>
</organism>
<dbReference type="EMBL" id="GBRH01190622">
    <property type="protein sequence ID" value="JAE07274.1"/>
    <property type="molecule type" value="Transcribed_RNA"/>
</dbReference>
<sequence length="86" mass="10528">MPSQPSRHIAFHFQQDLVSVKVYYTWTSNVIENKMHLKHKKHQLVKRQKTLQLKHKYANVLRKKFFLIIYHYILLTLLCSLCYFHN</sequence>